<evidence type="ECO:0000256" key="5">
    <source>
        <dbReference type="SAM" id="Phobius"/>
    </source>
</evidence>
<feature type="transmembrane region" description="Helical" evidence="5">
    <location>
        <begin position="354"/>
        <end position="373"/>
    </location>
</feature>
<feature type="transmembrane region" description="Helical" evidence="5">
    <location>
        <begin position="87"/>
        <end position="106"/>
    </location>
</feature>
<protein>
    <recommendedName>
        <fullName evidence="6">O-antigen ligase-related domain-containing protein</fullName>
    </recommendedName>
</protein>
<keyword evidence="4 5" id="KW-0472">Membrane</keyword>
<dbReference type="EMBL" id="CP040463">
    <property type="protein sequence ID" value="QCT93961.1"/>
    <property type="molecule type" value="Genomic_DNA"/>
</dbReference>
<feature type="transmembrane region" description="Helical" evidence="5">
    <location>
        <begin position="146"/>
        <end position="172"/>
    </location>
</feature>
<evidence type="ECO:0000259" key="6">
    <source>
        <dbReference type="Pfam" id="PF04932"/>
    </source>
</evidence>
<evidence type="ECO:0000313" key="8">
    <source>
        <dbReference type="Proteomes" id="UP000306825"/>
    </source>
</evidence>
<evidence type="ECO:0000256" key="4">
    <source>
        <dbReference type="ARBA" id="ARBA00023136"/>
    </source>
</evidence>
<evidence type="ECO:0000256" key="3">
    <source>
        <dbReference type="ARBA" id="ARBA00022989"/>
    </source>
</evidence>
<proteinExistence type="predicted"/>
<evidence type="ECO:0000256" key="1">
    <source>
        <dbReference type="ARBA" id="ARBA00004141"/>
    </source>
</evidence>
<evidence type="ECO:0000313" key="7">
    <source>
        <dbReference type="EMBL" id="QCT93961.1"/>
    </source>
</evidence>
<evidence type="ECO:0000256" key="2">
    <source>
        <dbReference type="ARBA" id="ARBA00022692"/>
    </source>
</evidence>
<name>A0ABX5V6T7_9BACT</name>
<keyword evidence="8" id="KW-1185">Reference proteome</keyword>
<dbReference type="InterPro" id="IPR051533">
    <property type="entry name" value="WaaL-like"/>
</dbReference>
<organism evidence="7 8">
    <name type="scientific">Caminibacter mediatlanticus TB-2</name>
    <dbReference type="NCBI Taxonomy" id="391592"/>
    <lineage>
        <taxon>Bacteria</taxon>
        <taxon>Pseudomonadati</taxon>
        <taxon>Campylobacterota</taxon>
        <taxon>Epsilonproteobacteria</taxon>
        <taxon>Nautiliales</taxon>
        <taxon>Nautiliaceae</taxon>
        <taxon>Caminibacter</taxon>
    </lineage>
</organism>
<feature type="transmembrane region" description="Helical" evidence="5">
    <location>
        <begin position="47"/>
        <end position="80"/>
    </location>
</feature>
<feature type="transmembrane region" description="Helical" evidence="5">
    <location>
        <begin position="112"/>
        <end position="134"/>
    </location>
</feature>
<dbReference type="PANTHER" id="PTHR37422">
    <property type="entry name" value="TEICHURONIC ACID BIOSYNTHESIS PROTEIN TUAE"/>
    <property type="match status" value="1"/>
</dbReference>
<feature type="transmembrane region" description="Helical" evidence="5">
    <location>
        <begin position="379"/>
        <end position="396"/>
    </location>
</feature>
<dbReference type="RefSeq" id="WP_138322914.1">
    <property type="nucleotide sequence ID" value="NZ_CP040463.1"/>
</dbReference>
<accession>A0ABX5V6T7</accession>
<sequence>MYFIINLGAFIILTLYAIKLMFSKPSKVNFKIIKEYNILLNGPEKFILFTALTGMFEVGPFSSLRLLVWILIILAAFLYYKKIVKFNIVFIMYLLFLSWIILASVWAPSIEYSIRVFLKYLYPFLLMLFVATYVQSTKLIFILIKLLILEALIFSIFLGGFMTNIIGIWYFYFGGLFWPMSTLADVLSIAAALSFVMWWKTGEKKYLFLIGWFLLSDVLQSVRTGLLGISAVLVIGSFLRYKIVSLPYIFGAIALAISIILYVPQVKNKMFFNPSKVQTVEDIIKADKQGNINTSMRSTMWSVLLNKFYKSNELVGSGTGSAQHYMYTNFVFGGLKAIHSDYVQMLCDVGRIGLSLYLMFFLFFILYVNKLLFFKPKNYLNISAISGFLTYIAVLVSMGFDNVVNYSFATHSYPFLFIGLFFAYKNLRGE</sequence>
<dbReference type="Pfam" id="PF04932">
    <property type="entry name" value="Wzy_C"/>
    <property type="match status" value="1"/>
</dbReference>
<dbReference type="Proteomes" id="UP000306825">
    <property type="component" value="Chromosome"/>
</dbReference>
<comment type="subcellular location">
    <subcellularLocation>
        <location evidence="1">Membrane</location>
        <topology evidence="1">Multi-pass membrane protein</topology>
    </subcellularLocation>
</comment>
<keyword evidence="2 5" id="KW-0812">Transmembrane</keyword>
<feature type="transmembrane region" description="Helical" evidence="5">
    <location>
        <begin position="403"/>
        <end position="424"/>
    </location>
</feature>
<feature type="domain" description="O-antigen ligase-related" evidence="6">
    <location>
        <begin position="218"/>
        <end position="358"/>
    </location>
</feature>
<gene>
    <name evidence="7" type="ORF">FE773_01825</name>
</gene>
<dbReference type="InterPro" id="IPR007016">
    <property type="entry name" value="O-antigen_ligase-rel_domated"/>
</dbReference>
<reference evidence="7 8" key="1">
    <citation type="submission" date="2019-05" db="EMBL/GenBank/DDBJ databases">
        <title>A comparative analysis of the Nautiliaceae.</title>
        <authorList>
            <person name="Grosche A."/>
            <person name="Smedile F."/>
            <person name="Vetriani C."/>
        </authorList>
    </citation>
    <scope>NUCLEOTIDE SEQUENCE [LARGE SCALE GENOMIC DNA]</scope>
    <source>
        <strain evidence="7 8">TB-2</strain>
    </source>
</reference>
<feature type="transmembrane region" description="Helical" evidence="5">
    <location>
        <begin position="178"/>
        <end position="199"/>
    </location>
</feature>
<keyword evidence="3 5" id="KW-1133">Transmembrane helix</keyword>
<feature type="transmembrane region" description="Helical" evidence="5">
    <location>
        <begin position="245"/>
        <end position="263"/>
    </location>
</feature>
<dbReference type="PANTHER" id="PTHR37422:SF13">
    <property type="entry name" value="LIPOPOLYSACCHARIDE BIOSYNTHESIS PROTEIN PA4999-RELATED"/>
    <property type="match status" value="1"/>
</dbReference>